<dbReference type="EMBL" id="LAZR01004825">
    <property type="protein sequence ID" value="KKN05255.1"/>
    <property type="molecule type" value="Genomic_DNA"/>
</dbReference>
<organism evidence="2">
    <name type="scientific">marine sediment metagenome</name>
    <dbReference type="NCBI Taxonomy" id="412755"/>
    <lineage>
        <taxon>unclassified sequences</taxon>
        <taxon>metagenomes</taxon>
        <taxon>ecological metagenomes</taxon>
    </lineage>
</organism>
<reference evidence="2" key="1">
    <citation type="journal article" date="2015" name="Nature">
        <title>Complex archaea that bridge the gap between prokaryotes and eukaryotes.</title>
        <authorList>
            <person name="Spang A."/>
            <person name="Saw J.H."/>
            <person name="Jorgensen S.L."/>
            <person name="Zaremba-Niedzwiedzka K."/>
            <person name="Martijn J."/>
            <person name="Lind A.E."/>
            <person name="van Eijk R."/>
            <person name="Schleper C."/>
            <person name="Guy L."/>
            <person name="Ettema T.J."/>
        </authorList>
    </citation>
    <scope>NUCLEOTIDE SEQUENCE</scope>
</reference>
<protein>
    <submittedName>
        <fullName evidence="2">Uncharacterized protein</fullName>
    </submittedName>
</protein>
<evidence type="ECO:0000313" key="2">
    <source>
        <dbReference type="EMBL" id="KKN05255.1"/>
    </source>
</evidence>
<comment type="caution">
    <text evidence="2">The sequence shown here is derived from an EMBL/GenBank/DDBJ whole genome shotgun (WGS) entry which is preliminary data.</text>
</comment>
<feature type="non-terminal residue" evidence="2">
    <location>
        <position position="69"/>
    </location>
</feature>
<feature type="compositionally biased region" description="Basic and acidic residues" evidence="1">
    <location>
        <begin position="11"/>
        <end position="22"/>
    </location>
</feature>
<sequence length="69" mass="7647">MTGSGKCIRNSRRDVPSAERKRSGFTQAPKLGKVLSDISDVQNAVKPLAGRRKNERKKGFLFVFEAPLT</sequence>
<proteinExistence type="predicted"/>
<feature type="region of interest" description="Disordered" evidence="1">
    <location>
        <begin position="1"/>
        <end position="26"/>
    </location>
</feature>
<gene>
    <name evidence="2" type="ORF">LCGC14_1089260</name>
</gene>
<dbReference type="AlphaFoldDB" id="A0A0F9MD33"/>
<accession>A0A0F9MD33</accession>
<evidence type="ECO:0000256" key="1">
    <source>
        <dbReference type="SAM" id="MobiDB-lite"/>
    </source>
</evidence>
<name>A0A0F9MD33_9ZZZZ</name>